<dbReference type="OrthoDB" id="267008at2"/>
<organism evidence="1 2">
    <name type="scientific">Stieleria marina</name>
    <dbReference type="NCBI Taxonomy" id="1930275"/>
    <lineage>
        <taxon>Bacteria</taxon>
        <taxon>Pseudomonadati</taxon>
        <taxon>Planctomycetota</taxon>
        <taxon>Planctomycetia</taxon>
        <taxon>Pirellulales</taxon>
        <taxon>Pirellulaceae</taxon>
        <taxon>Stieleria</taxon>
    </lineage>
</organism>
<evidence type="ECO:0000313" key="2">
    <source>
        <dbReference type="Proteomes" id="UP000319817"/>
    </source>
</evidence>
<dbReference type="AlphaFoldDB" id="A0A517P041"/>
<keyword evidence="2" id="KW-1185">Reference proteome</keyword>
<accession>A0A517P041</accession>
<evidence type="ECO:0000313" key="1">
    <source>
        <dbReference type="EMBL" id="QDT12740.1"/>
    </source>
</evidence>
<dbReference type="EMBL" id="CP036526">
    <property type="protein sequence ID" value="QDT12740.1"/>
    <property type="molecule type" value="Genomic_DNA"/>
</dbReference>
<proteinExistence type="predicted"/>
<name>A0A517P041_9BACT</name>
<dbReference type="RefSeq" id="WP_145420588.1">
    <property type="nucleotide sequence ID" value="NZ_CP036526.1"/>
</dbReference>
<protein>
    <submittedName>
        <fullName evidence="1">Uncharacterized protein</fullName>
    </submittedName>
</protein>
<gene>
    <name evidence="1" type="ORF">K239x_47520</name>
</gene>
<reference evidence="1 2" key="1">
    <citation type="submission" date="2019-02" db="EMBL/GenBank/DDBJ databases">
        <title>Deep-cultivation of Planctomycetes and their phenomic and genomic characterization uncovers novel biology.</title>
        <authorList>
            <person name="Wiegand S."/>
            <person name="Jogler M."/>
            <person name="Boedeker C."/>
            <person name="Pinto D."/>
            <person name="Vollmers J."/>
            <person name="Rivas-Marin E."/>
            <person name="Kohn T."/>
            <person name="Peeters S.H."/>
            <person name="Heuer A."/>
            <person name="Rast P."/>
            <person name="Oberbeckmann S."/>
            <person name="Bunk B."/>
            <person name="Jeske O."/>
            <person name="Meyerdierks A."/>
            <person name="Storesund J.E."/>
            <person name="Kallscheuer N."/>
            <person name="Luecker S."/>
            <person name="Lage O.M."/>
            <person name="Pohl T."/>
            <person name="Merkel B.J."/>
            <person name="Hornburger P."/>
            <person name="Mueller R.-W."/>
            <person name="Bruemmer F."/>
            <person name="Labrenz M."/>
            <person name="Spormann A.M."/>
            <person name="Op den Camp H."/>
            <person name="Overmann J."/>
            <person name="Amann R."/>
            <person name="Jetten M.S.M."/>
            <person name="Mascher T."/>
            <person name="Medema M.H."/>
            <person name="Devos D.P."/>
            <person name="Kaster A.-K."/>
            <person name="Ovreas L."/>
            <person name="Rohde M."/>
            <person name="Galperin M.Y."/>
            <person name="Jogler C."/>
        </authorList>
    </citation>
    <scope>NUCLEOTIDE SEQUENCE [LARGE SCALE GENOMIC DNA]</scope>
    <source>
        <strain evidence="1 2">K23_9</strain>
    </source>
</reference>
<dbReference type="Proteomes" id="UP000319817">
    <property type="component" value="Chromosome"/>
</dbReference>
<sequence length="186" mass="21278">MPDLQQHYYRQHFDNDYELVDGVAMHDQNGDRFQIPPAVLKRQLGSGHFVELRLDSPRFSVHDDDAKMCSCPSCDGDMSNPILRHEHPLTLLPHPHQDVPGRGWGEDFWVQVDSCCVSGTGELFLGRIDNHLAEHRLHGMNYGDEIVFHRNHILAIHSINRTELVSLMNVADLKELAAWIANEKLK</sequence>